<keyword evidence="2 4" id="KW-0812">Transmembrane</keyword>
<dbReference type="RefSeq" id="XP_012877100.1">
    <property type="nucleotide sequence ID" value="XM_013021646.1"/>
</dbReference>
<gene>
    <name evidence="4 5" type="primary">Tmem139</name>
</gene>
<sequence>MVPSQLWGRLKKPFLFLSSASLLLGLVLLGSWPKVAPAAYFFLSLAGCCFFACLLACCLEWGFRSMQRSVQSMQTESPGSSGNARDNAAFEVPTYEEAVVVLESQDQPQPLDQPPPYSSVVIIPGVDGGQPNQPDSSRTGRLERRVGSEGTMTPARSPGNALISLRLRGPRVVSTAPDLQSLRVTPTSEPHTPPPAYDVCFAHQDDDDNVFYEDNWTIP</sequence>
<dbReference type="PANTHER" id="PTHR36294">
    <property type="entry name" value="TRANSMEMBRANE PROTEIN 139"/>
    <property type="match status" value="1"/>
</dbReference>
<evidence type="ECO:0000313" key="4">
    <source>
        <dbReference type="RefSeq" id="XP_012877100.1"/>
    </source>
</evidence>
<name>A0A1S3FL92_DIPOR</name>
<dbReference type="Proteomes" id="UP000081671">
    <property type="component" value="Unplaced"/>
</dbReference>
<feature type="region of interest" description="Disordered" evidence="1">
    <location>
        <begin position="125"/>
        <end position="159"/>
    </location>
</feature>
<organism evidence="3 4">
    <name type="scientific">Dipodomys ordii</name>
    <name type="common">Ord's kangaroo rat</name>
    <dbReference type="NCBI Taxonomy" id="10020"/>
    <lineage>
        <taxon>Eukaryota</taxon>
        <taxon>Metazoa</taxon>
        <taxon>Chordata</taxon>
        <taxon>Craniata</taxon>
        <taxon>Vertebrata</taxon>
        <taxon>Euteleostomi</taxon>
        <taxon>Mammalia</taxon>
        <taxon>Eutheria</taxon>
        <taxon>Euarchontoglires</taxon>
        <taxon>Glires</taxon>
        <taxon>Rodentia</taxon>
        <taxon>Castorimorpha</taxon>
        <taxon>Heteromyidae</taxon>
        <taxon>Dipodomyinae</taxon>
        <taxon>Dipodomys</taxon>
    </lineage>
</organism>
<dbReference type="InterPro" id="IPR038805">
    <property type="entry name" value="TMEM139"/>
</dbReference>
<evidence type="ECO:0000313" key="3">
    <source>
        <dbReference type="Proteomes" id="UP000081671"/>
    </source>
</evidence>
<dbReference type="CTD" id="135932"/>
<dbReference type="OrthoDB" id="9451194at2759"/>
<keyword evidence="3" id="KW-1185">Reference proteome</keyword>
<dbReference type="GeneTree" id="ENSGT00390000002723"/>
<dbReference type="PANTHER" id="PTHR36294:SF1">
    <property type="entry name" value="TRANSMEMBRANE PROTEIN 139"/>
    <property type="match status" value="1"/>
</dbReference>
<protein>
    <submittedName>
        <fullName evidence="4 5">Transmembrane protein 139 isoform X1</fullName>
    </submittedName>
</protein>
<evidence type="ECO:0000256" key="2">
    <source>
        <dbReference type="SAM" id="Phobius"/>
    </source>
</evidence>
<keyword evidence="2" id="KW-1133">Transmembrane helix</keyword>
<feature type="compositionally biased region" description="Basic and acidic residues" evidence="1">
    <location>
        <begin position="138"/>
        <end position="147"/>
    </location>
</feature>
<dbReference type="AlphaFoldDB" id="A0A1S3FL92"/>
<feature type="transmembrane region" description="Helical" evidence="2">
    <location>
        <begin position="39"/>
        <end position="63"/>
    </location>
</feature>
<dbReference type="RefSeq" id="XP_012877101.1">
    <property type="nucleotide sequence ID" value="XM_013021647.1"/>
</dbReference>
<dbReference type="STRING" id="10020.ENSDORP00000024873"/>
<keyword evidence="2" id="KW-0472">Membrane</keyword>
<dbReference type="GeneID" id="105989546"/>
<proteinExistence type="predicted"/>
<evidence type="ECO:0000313" key="5">
    <source>
        <dbReference type="RefSeq" id="XP_012877101.1"/>
    </source>
</evidence>
<reference evidence="4 5" key="1">
    <citation type="submission" date="2025-04" db="UniProtKB">
        <authorList>
            <consortium name="RefSeq"/>
        </authorList>
    </citation>
    <scope>IDENTIFICATION</scope>
    <source>
        <tissue evidence="4 5">Kidney</tissue>
    </source>
</reference>
<evidence type="ECO:0000256" key="1">
    <source>
        <dbReference type="SAM" id="MobiDB-lite"/>
    </source>
</evidence>
<accession>A0A1S3FL92</accession>
<dbReference type="OMA" id="FYEDNWT"/>
<dbReference type="KEGG" id="dord:105989546"/>